<reference evidence="1 2" key="1">
    <citation type="journal article" date="2022" name="New Phytol.">
        <title>Ecological generalism drives hyperdiversity of secondary metabolite gene clusters in xylarialean endophytes.</title>
        <authorList>
            <person name="Franco M.E.E."/>
            <person name="Wisecaver J.H."/>
            <person name="Arnold A.E."/>
            <person name="Ju Y.M."/>
            <person name="Slot J.C."/>
            <person name="Ahrendt S."/>
            <person name="Moore L.P."/>
            <person name="Eastman K.E."/>
            <person name="Scott K."/>
            <person name="Konkel Z."/>
            <person name="Mondo S.J."/>
            <person name="Kuo A."/>
            <person name="Hayes R.D."/>
            <person name="Haridas S."/>
            <person name="Andreopoulos B."/>
            <person name="Riley R."/>
            <person name="LaButti K."/>
            <person name="Pangilinan J."/>
            <person name="Lipzen A."/>
            <person name="Amirebrahimi M."/>
            <person name="Yan J."/>
            <person name="Adam C."/>
            <person name="Keymanesh K."/>
            <person name="Ng V."/>
            <person name="Louie K."/>
            <person name="Northen T."/>
            <person name="Drula E."/>
            <person name="Henrissat B."/>
            <person name="Hsieh H.M."/>
            <person name="Youens-Clark K."/>
            <person name="Lutzoni F."/>
            <person name="Miadlikowska J."/>
            <person name="Eastwood D.C."/>
            <person name="Hamelin R.C."/>
            <person name="Grigoriev I.V."/>
            <person name="U'Ren J.M."/>
        </authorList>
    </citation>
    <scope>NUCLEOTIDE SEQUENCE [LARGE SCALE GENOMIC DNA]</scope>
    <source>
        <strain evidence="1 2">ER1909</strain>
    </source>
</reference>
<sequence length="171" mass="18978">MAVENVSSSDKAKSRANDLLVYSQKQVDRVVSPPTRQKAYDYVRTLANERPVLLSFVVFQLALSLAPTLLFAGFVTTTLAVSLISALMFSLFWMGIATLVLVPTLFFTFSIALLLWAWAAATFFAGRWVYARLPFGVEQDGKVVAKMYNGDRKVIFEKTPDIKAGVAEVKE</sequence>
<dbReference type="Proteomes" id="UP001497680">
    <property type="component" value="Unassembled WGS sequence"/>
</dbReference>
<accession>A0ACC0CNQ7</accession>
<evidence type="ECO:0000313" key="2">
    <source>
        <dbReference type="Proteomes" id="UP001497680"/>
    </source>
</evidence>
<name>A0ACC0CNQ7_9PEZI</name>
<comment type="caution">
    <text evidence="1">The sequence shown here is derived from an EMBL/GenBank/DDBJ whole genome shotgun (WGS) entry which is preliminary data.</text>
</comment>
<gene>
    <name evidence="1" type="ORF">F4821DRAFT_15004</name>
</gene>
<organism evidence="1 2">
    <name type="scientific">Hypoxylon rubiginosum</name>
    <dbReference type="NCBI Taxonomy" id="110542"/>
    <lineage>
        <taxon>Eukaryota</taxon>
        <taxon>Fungi</taxon>
        <taxon>Dikarya</taxon>
        <taxon>Ascomycota</taxon>
        <taxon>Pezizomycotina</taxon>
        <taxon>Sordariomycetes</taxon>
        <taxon>Xylariomycetidae</taxon>
        <taxon>Xylariales</taxon>
        <taxon>Hypoxylaceae</taxon>
        <taxon>Hypoxylon</taxon>
    </lineage>
</organism>
<keyword evidence="2" id="KW-1185">Reference proteome</keyword>
<evidence type="ECO:0000313" key="1">
    <source>
        <dbReference type="EMBL" id="KAI6081985.1"/>
    </source>
</evidence>
<dbReference type="EMBL" id="MU394381">
    <property type="protein sequence ID" value="KAI6081985.1"/>
    <property type="molecule type" value="Genomic_DNA"/>
</dbReference>
<proteinExistence type="predicted"/>
<protein>
    <submittedName>
        <fullName evidence="1">Uncharacterized protein</fullName>
    </submittedName>
</protein>